<evidence type="ECO:0000313" key="2">
    <source>
        <dbReference type="Proteomes" id="UP000006671"/>
    </source>
</evidence>
<dbReference type="EMBL" id="GG738850">
    <property type="protein sequence ID" value="EFC48672.1"/>
    <property type="molecule type" value="Genomic_DNA"/>
</dbReference>
<accession>D2V3P4</accession>
<dbReference type="AlphaFoldDB" id="D2V3P4"/>
<dbReference type="RefSeq" id="XP_002681416.1">
    <property type="nucleotide sequence ID" value="XM_002681370.1"/>
</dbReference>
<organism evidence="2">
    <name type="scientific">Naegleria gruberi</name>
    <name type="common">Amoeba</name>
    <dbReference type="NCBI Taxonomy" id="5762"/>
    <lineage>
        <taxon>Eukaryota</taxon>
        <taxon>Discoba</taxon>
        <taxon>Heterolobosea</taxon>
        <taxon>Tetramitia</taxon>
        <taxon>Eutetramitia</taxon>
        <taxon>Vahlkampfiidae</taxon>
        <taxon>Naegleria</taxon>
    </lineage>
</organism>
<dbReference type="InParanoid" id="D2V3P4"/>
<dbReference type="OrthoDB" id="10256896at2759"/>
<evidence type="ECO:0000313" key="1">
    <source>
        <dbReference type="EMBL" id="EFC48672.1"/>
    </source>
</evidence>
<proteinExistence type="predicted"/>
<dbReference type="KEGG" id="ngr:NAEGRDRAFT_46437"/>
<dbReference type="Proteomes" id="UP000006671">
    <property type="component" value="Unassembled WGS sequence"/>
</dbReference>
<gene>
    <name evidence="1" type="ORF">NAEGRDRAFT_46437</name>
</gene>
<sequence length="190" mass="21663">MSQQSNTSFTPLTTSQLTSTQRLISPTLHLGVHYQADIINGKIYSLTQIPGDYLWGREGRYPVSFFLLEAVVVNNMVGKDFKTALIKLKEIILSSIARRSFNDDDEADQQVTSRLEEELVQDLDEYLSLSYPSDYIQIAIVEEVALRYMDIQTHRPLAFFEGPRADDKTIQQQREALSMLSAVEARLKNK</sequence>
<keyword evidence="2" id="KW-1185">Reference proteome</keyword>
<dbReference type="OMA" id="FEGPRAD"/>
<protein>
    <submittedName>
        <fullName evidence="1">Predicted protein</fullName>
    </submittedName>
</protein>
<reference evidence="1 2" key="1">
    <citation type="journal article" date="2010" name="Cell">
        <title>The genome of Naegleria gruberi illuminates early eukaryotic versatility.</title>
        <authorList>
            <person name="Fritz-Laylin L.K."/>
            <person name="Prochnik S.E."/>
            <person name="Ginger M.L."/>
            <person name="Dacks J.B."/>
            <person name="Carpenter M.L."/>
            <person name="Field M.C."/>
            <person name="Kuo A."/>
            <person name="Paredez A."/>
            <person name="Chapman J."/>
            <person name="Pham J."/>
            <person name="Shu S."/>
            <person name="Neupane R."/>
            <person name="Cipriano M."/>
            <person name="Mancuso J."/>
            <person name="Tu H."/>
            <person name="Salamov A."/>
            <person name="Lindquist E."/>
            <person name="Shapiro H."/>
            <person name="Lucas S."/>
            <person name="Grigoriev I.V."/>
            <person name="Cande W.Z."/>
            <person name="Fulton C."/>
            <person name="Rokhsar D.S."/>
            <person name="Dawson S.C."/>
        </authorList>
    </citation>
    <scope>NUCLEOTIDE SEQUENCE [LARGE SCALE GENOMIC DNA]</scope>
    <source>
        <strain evidence="1 2">NEG-M</strain>
    </source>
</reference>
<dbReference type="GeneID" id="8852527"/>
<dbReference type="VEuPathDB" id="AmoebaDB:NAEGRDRAFT_46437"/>
<name>D2V3P4_NAEGR</name>